<dbReference type="Proteomes" id="UP000054783">
    <property type="component" value="Unassembled WGS sequence"/>
</dbReference>
<evidence type="ECO:0000313" key="1">
    <source>
        <dbReference type="EMBL" id="KRY21669.1"/>
    </source>
</evidence>
<name>A0A0V1AA84_9BILA</name>
<comment type="caution">
    <text evidence="1">The sequence shown here is derived from an EMBL/GenBank/DDBJ whole genome shotgun (WGS) entry which is preliminary data.</text>
</comment>
<dbReference type="AlphaFoldDB" id="A0A0V1AA84"/>
<dbReference type="EMBL" id="JYDQ01000014">
    <property type="protein sequence ID" value="KRY21669.1"/>
    <property type="molecule type" value="Genomic_DNA"/>
</dbReference>
<reference evidence="1 2" key="1">
    <citation type="submission" date="2015-01" db="EMBL/GenBank/DDBJ databases">
        <title>Evolution of Trichinella species and genotypes.</title>
        <authorList>
            <person name="Korhonen P.K."/>
            <person name="Edoardo P."/>
            <person name="Giuseppe L.R."/>
            <person name="Gasser R.B."/>
        </authorList>
    </citation>
    <scope>NUCLEOTIDE SEQUENCE [LARGE SCALE GENOMIC DNA]</scope>
    <source>
        <strain evidence="1">ISS2496</strain>
    </source>
</reference>
<gene>
    <name evidence="1" type="ORF">T12_9535</name>
</gene>
<proteinExistence type="predicted"/>
<evidence type="ECO:0000313" key="2">
    <source>
        <dbReference type="Proteomes" id="UP000054783"/>
    </source>
</evidence>
<sequence length="77" mass="9059">MFARCEDGISHNIANSYSSTLKISDTAWHIFKLTVEDVRLNCVEHKISHTSFTLLQLKEKTFHNLHHIFQQQLNDYN</sequence>
<protein>
    <submittedName>
        <fullName evidence="1">Uncharacterized protein</fullName>
    </submittedName>
</protein>
<keyword evidence="2" id="KW-1185">Reference proteome</keyword>
<organism evidence="1 2">
    <name type="scientific">Trichinella patagoniensis</name>
    <dbReference type="NCBI Taxonomy" id="990121"/>
    <lineage>
        <taxon>Eukaryota</taxon>
        <taxon>Metazoa</taxon>
        <taxon>Ecdysozoa</taxon>
        <taxon>Nematoda</taxon>
        <taxon>Enoplea</taxon>
        <taxon>Dorylaimia</taxon>
        <taxon>Trichinellida</taxon>
        <taxon>Trichinellidae</taxon>
        <taxon>Trichinella</taxon>
    </lineage>
</organism>
<accession>A0A0V1AA84</accession>